<keyword evidence="5" id="KW-0239">DNA-directed DNA polymerase</keyword>
<evidence type="ECO:0000313" key="8">
    <source>
        <dbReference type="EMBL" id="MDE4166735.1"/>
    </source>
</evidence>
<evidence type="ECO:0000256" key="3">
    <source>
        <dbReference type="ARBA" id="ARBA00022695"/>
    </source>
</evidence>
<organism evidence="8 9">
    <name type="scientific">Phaeobacter gallaeciensis</name>
    <dbReference type="NCBI Taxonomy" id="60890"/>
    <lineage>
        <taxon>Bacteria</taxon>
        <taxon>Pseudomonadati</taxon>
        <taxon>Pseudomonadota</taxon>
        <taxon>Alphaproteobacteria</taxon>
        <taxon>Rhodobacterales</taxon>
        <taxon>Roseobacteraceae</taxon>
        <taxon>Phaeobacter</taxon>
    </lineage>
</organism>
<comment type="caution">
    <text evidence="8">The sequence shown here is derived from an EMBL/GenBank/DDBJ whole genome shotgun (WGS) entry which is preliminary data.</text>
</comment>
<sequence length="343" mass="37073">MKLSPRDAEGYFKKPDPDKTGLLIYGADAMRVALKRQQMLAALLGAAAEEEMRLTRMPGSELRKDPAQLLDAVKAVGFFPGPRAVFVEEANDSAAPAILAALEDWQPGDAQIVVTAGQLKATSKLRKGFESHRNAYATGIYDDPPSRAEIERILSEAQIRDVPGDSMSALTDIANDIGPGDFSRMIEKLALYKYQDSSPLSLEDIDAVAPQSTEAALDDVLNVVAEGRSAEIGPLLRRLQAQGTNAVTLCIGATRHFRTLYTVAADPGGPAQGIGRLRPPLYGKRRDRMLRQAQGWGAAKLQTALTILTDTDLQLRSAGQTAPALALMERALIRLAMLSRARQ</sequence>
<proteinExistence type="inferred from homology"/>
<dbReference type="Proteomes" id="UP001218364">
    <property type="component" value="Unassembled WGS sequence"/>
</dbReference>
<gene>
    <name evidence="8" type="ORF">PXK24_13635</name>
</gene>
<dbReference type="PANTHER" id="PTHR34388:SF1">
    <property type="entry name" value="DNA POLYMERASE III SUBUNIT DELTA"/>
    <property type="match status" value="1"/>
</dbReference>
<evidence type="ECO:0000256" key="5">
    <source>
        <dbReference type="ARBA" id="ARBA00022932"/>
    </source>
</evidence>
<keyword evidence="3" id="KW-0548">Nucleotidyltransferase</keyword>
<dbReference type="RefSeq" id="WP_274839823.1">
    <property type="nucleotide sequence ID" value="NZ_JARCJF010000006.1"/>
</dbReference>
<dbReference type="InterPro" id="IPR027417">
    <property type="entry name" value="P-loop_NTPase"/>
</dbReference>
<dbReference type="GO" id="GO:0006260">
    <property type="term" value="P:DNA replication"/>
    <property type="evidence" value="ECO:0007669"/>
    <property type="project" value="UniProtKB-KW"/>
</dbReference>
<reference evidence="8 9" key="1">
    <citation type="submission" date="2023-02" db="EMBL/GenBank/DDBJ databases">
        <title>Population genomics of bacteria associated with diatom.</title>
        <authorList>
            <person name="Xie J."/>
            <person name="Wang H."/>
        </authorList>
    </citation>
    <scope>NUCLEOTIDE SEQUENCE [LARGE SCALE GENOMIC DNA]</scope>
    <source>
        <strain evidence="8 9">PT47_8</strain>
    </source>
</reference>
<dbReference type="AlphaFoldDB" id="A0ABD4XB86"/>
<protein>
    <recommendedName>
        <fullName evidence="1">DNA-directed DNA polymerase</fullName>
        <ecNumber evidence="1">2.7.7.7</ecNumber>
    </recommendedName>
</protein>
<dbReference type="EMBL" id="JARCJK010000006">
    <property type="protein sequence ID" value="MDE4166735.1"/>
    <property type="molecule type" value="Genomic_DNA"/>
</dbReference>
<name>A0ABD4XB86_9RHOB</name>
<keyword evidence="4" id="KW-0235">DNA replication</keyword>
<dbReference type="InterPro" id="IPR008921">
    <property type="entry name" value="DNA_pol3_clamp-load_cplx_C"/>
</dbReference>
<evidence type="ECO:0000256" key="1">
    <source>
        <dbReference type="ARBA" id="ARBA00012417"/>
    </source>
</evidence>
<comment type="catalytic activity">
    <reaction evidence="7">
        <text>DNA(n) + a 2'-deoxyribonucleoside 5'-triphosphate = DNA(n+1) + diphosphate</text>
        <dbReference type="Rhea" id="RHEA:22508"/>
        <dbReference type="Rhea" id="RHEA-COMP:17339"/>
        <dbReference type="Rhea" id="RHEA-COMP:17340"/>
        <dbReference type="ChEBI" id="CHEBI:33019"/>
        <dbReference type="ChEBI" id="CHEBI:61560"/>
        <dbReference type="ChEBI" id="CHEBI:173112"/>
        <dbReference type="EC" id="2.7.7.7"/>
    </reaction>
</comment>
<evidence type="ECO:0000313" key="9">
    <source>
        <dbReference type="Proteomes" id="UP001218364"/>
    </source>
</evidence>
<dbReference type="InterPro" id="IPR005790">
    <property type="entry name" value="DNA_polIII_delta"/>
</dbReference>
<accession>A0ABD4XB86</accession>
<dbReference type="Gene3D" id="1.20.272.10">
    <property type="match status" value="1"/>
</dbReference>
<dbReference type="NCBIfam" id="TIGR01128">
    <property type="entry name" value="holA"/>
    <property type="match status" value="1"/>
</dbReference>
<evidence type="ECO:0000256" key="2">
    <source>
        <dbReference type="ARBA" id="ARBA00022679"/>
    </source>
</evidence>
<evidence type="ECO:0000256" key="6">
    <source>
        <dbReference type="ARBA" id="ARBA00034754"/>
    </source>
</evidence>
<evidence type="ECO:0000256" key="4">
    <source>
        <dbReference type="ARBA" id="ARBA00022705"/>
    </source>
</evidence>
<comment type="similarity">
    <text evidence="6">Belongs to the DNA polymerase HolA subunit family.</text>
</comment>
<dbReference type="EC" id="2.7.7.7" evidence="1"/>
<dbReference type="GO" id="GO:0003887">
    <property type="term" value="F:DNA-directed DNA polymerase activity"/>
    <property type="evidence" value="ECO:0007669"/>
    <property type="project" value="UniProtKB-KW"/>
</dbReference>
<evidence type="ECO:0000256" key="7">
    <source>
        <dbReference type="ARBA" id="ARBA00049244"/>
    </source>
</evidence>
<dbReference type="PANTHER" id="PTHR34388">
    <property type="entry name" value="DNA POLYMERASE III SUBUNIT DELTA"/>
    <property type="match status" value="1"/>
</dbReference>
<keyword evidence="2" id="KW-0808">Transferase</keyword>
<dbReference type="SUPFAM" id="SSF48019">
    <property type="entry name" value="post-AAA+ oligomerization domain-like"/>
    <property type="match status" value="1"/>
</dbReference>
<dbReference type="Gene3D" id="3.40.50.300">
    <property type="entry name" value="P-loop containing nucleotide triphosphate hydrolases"/>
    <property type="match status" value="1"/>
</dbReference>